<evidence type="ECO:0000313" key="2">
    <source>
        <dbReference type="EMBL" id="GCL48257.1"/>
    </source>
</evidence>
<organism evidence="2 3">
    <name type="scientific">Microcystis aeruginosa NIES-3787</name>
    <dbReference type="NCBI Taxonomy" id="2517782"/>
    <lineage>
        <taxon>Bacteria</taxon>
        <taxon>Bacillati</taxon>
        <taxon>Cyanobacteriota</taxon>
        <taxon>Cyanophyceae</taxon>
        <taxon>Oscillatoriophycideae</taxon>
        <taxon>Chroococcales</taxon>
        <taxon>Microcystaceae</taxon>
        <taxon>Microcystis</taxon>
    </lineage>
</organism>
<sequence>MDTQANDKELIKEIERLEAQVSELLEANKSLREENNELSKKVQRHLYSGLGD</sequence>
<keyword evidence="1" id="KW-0175">Coiled coil</keyword>
<evidence type="ECO:0000313" key="3">
    <source>
        <dbReference type="Proteomes" id="UP000438874"/>
    </source>
</evidence>
<gene>
    <name evidence="2" type="ORF">NIES3787_39730</name>
</gene>
<dbReference type="RefSeq" id="WP_159250650.1">
    <property type="nucleotide sequence ID" value="NZ_BJCH01000098.1"/>
</dbReference>
<evidence type="ECO:0000256" key="1">
    <source>
        <dbReference type="SAM" id="Coils"/>
    </source>
</evidence>
<name>A0A6H9GBW8_MICAE</name>
<comment type="caution">
    <text evidence="2">The sequence shown here is derived from an EMBL/GenBank/DDBJ whole genome shotgun (WGS) entry which is preliminary data.</text>
</comment>
<protein>
    <submittedName>
        <fullName evidence="2">Uncharacterized protein</fullName>
    </submittedName>
</protein>
<accession>A0A6H9GBW8</accession>
<feature type="coiled-coil region" evidence="1">
    <location>
        <begin position="7"/>
        <end position="44"/>
    </location>
</feature>
<dbReference type="EMBL" id="BJCH01000098">
    <property type="protein sequence ID" value="GCL48257.1"/>
    <property type="molecule type" value="Genomic_DNA"/>
</dbReference>
<proteinExistence type="predicted"/>
<dbReference type="Proteomes" id="UP000438874">
    <property type="component" value="Unassembled WGS sequence"/>
</dbReference>
<reference evidence="2 3" key="1">
    <citation type="submission" date="2019-02" db="EMBL/GenBank/DDBJ databases">
        <title>Draft genome sequence of Arthrospira platensis NIES-3787.</title>
        <authorList>
            <person name="Yamaguchi H."/>
            <person name="Suzuki S."/>
            <person name="Kawachi M."/>
        </authorList>
    </citation>
    <scope>NUCLEOTIDE SEQUENCE [LARGE SCALE GENOMIC DNA]</scope>
    <source>
        <strain evidence="2 3">NIES-3787</strain>
    </source>
</reference>
<dbReference type="AlphaFoldDB" id="A0A6H9GBW8"/>